<dbReference type="Gene3D" id="3.30.1330.60">
    <property type="entry name" value="OmpA-like domain"/>
    <property type="match status" value="1"/>
</dbReference>
<dbReference type="STRING" id="1454003.AW10_00322"/>
<evidence type="ECO:0000259" key="3">
    <source>
        <dbReference type="PROSITE" id="PS51123"/>
    </source>
</evidence>
<dbReference type="SUPFAM" id="SSF103088">
    <property type="entry name" value="OmpA-like"/>
    <property type="match status" value="1"/>
</dbReference>
<accession>A0A011P4L0</accession>
<protein>
    <submittedName>
        <fullName evidence="4">Putative outer membrane lipoprotein</fullName>
    </submittedName>
</protein>
<feature type="chain" id="PRO_5001462697" evidence="2">
    <location>
        <begin position="23"/>
        <end position="225"/>
    </location>
</feature>
<dbReference type="InterPro" id="IPR006665">
    <property type="entry name" value="OmpA-like"/>
</dbReference>
<gene>
    <name evidence="4" type="ORF">AW10_00322</name>
</gene>
<dbReference type="PROSITE" id="PS51123">
    <property type="entry name" value="OMPA_2"/>
    <property type="match status" value="1"/>
</dbReference>
<keyword evidence="1" id="KW-0472">Membrane</keyword>
<evidence type="ECO:0000313" key="4">
    <source>
        <dbReference type="EMBL" id="EXI82536.1"/>
    </source>
</evidence>
<keyword evidence="4" id="KW-0449">Lipoprotein</keyword>
<dbReference type="InterPro" id="IPR036737">
    <property type="entry name" value="OmpA-like_sf"/>
</dbReference>
<evidence type="ECO:0000313" key="5">
    <source>
        <dbReference type="Proteomes" id="UP000021816"/>
    </source>
</evidence>
<keyword evidence="2" id="KW-0732">Signal</keyword>
<name>A0A011P4L0_9PROT</name>
<dbReference type="AlphaFoldDB" id="A0A011P4L0"/>
<organism evidence="4 5">
    <name type="scientific">Candidatus Accumulibacter appositus</name>
    <dbReference type="NCBI Taxonomy" id="1454003"/>
    <lineage>
        <taxon>Bacteria</taxon>
        <taxon>Pseudomonadati</taxon>
        <taxon>Pseudomonadota</taxon>
        <taxon>Betaproteobacteria</taxon>
        <taxon>Candidatus Accumulibacter</taxon>
    </lineage>
</organism>
<reference evidence="4 5" key="1">
    <citation type="submission" date="2014-02" db="EMBL/GenBank/DDBJ databases">
        <title>Expanding our view of genomic diversity in Candidatus Accumulibacter clades.</title>
        <authorList>
            <person name="Skennerton C.T."/>
            <person name="Barr J.J."/>
            <person name="Slater F.R."/>
            <person name="Bond P.L."/>
            <person name="Tyson G.W."/>
        </authorList>
    </citation>
    <scope>NUCLEOTIDE SEQUENCE [LARGE SCALE GENOMIC DNA]</scope>
    <source>
        <strain evidence="5">BA-92</strain>
    </source>
</reference>
<feature type="domain" description="OmpA-like" evidence="3">
    <location>
        <begin position="105"/>
        <end position="221"/>
    </location>
</feature>
<evidence type="ECO:0000256" key="2">
    <source>
        <dbReference type="SAM" id="SignalP"/>
    </source>
</evidence>
<sequence precursor="true">MTARFLRRVAALGLVASCTALASSCSLFRTSMPAEPAGTHAVVPPRLAQLDFGRPARFAQCVPPACPTRTPKTLAPETPSQPIAREAAVTPVESVAPAPLAQDLATEAESSRTVIVQFGLGSAKLSSAARSQLNRAMGDPLHVRRIKIIGRTDSTGPLAFNESLAFARALAVRDHLRKTHPTLAATLTLQARGACCFIASNDTLAGRTQNRRAEVVFQMSGEDLP</sequence>
<proteinExistence type="predicted"/>
<dbReference type="EMBL" id="JEMX01000010">
    <property type="protein sequence ID" value="EXI82536.1"/>
    <property type="molecule type" value="Genomic_DNA"/>
</dbReference>
<dbReference type="Proteomes" id="UP000021816">
    <property type="component" value="Unassembled WGS sequence"/>
</dbReference>
<dbReference type="PROSITE" id="PS51257">
    <property type="entry name" value="PROKAR_LIPOPROTEIN"/>
    <property type="match status" value="1"/>
</dbReference>
<dbReference type="GO" id="GO:0016020">
    <property type="term" value="C:membrane"/>
    <property type="evidence" value="ECO:0007669"/>
    <property type="project" value="UniProtKB-UniRule"/>
</dbReference>
<feature type="signal peptide" evidence="2">
    <location>
        <begin position="1"/>
        <end position="22"/>
    </location>
</feature>
<dbReference type="Pfam" id="PF00691">
    <property type="entry name" value="OmpA"/>
    <property type="match status" value="1"/>
</dbReference>
<comment type="caution">
    <text evidence="4">The sequence shown here is derived from an EMBL/GenBank/DDBJ whole genome shotgun (WGS) entry which is preliminary data.</text>
</comment>
<dbReference type="CDD" id="cd07185">
    <property type="entry name" value="OmpA_C-like"/>
    <property type="match status" value="1"/>
</dbReference>
<dbReference type="PATRIC" id="fig|1454003.3.peg.328"/>
<evidence type="ECO:0000256" key="1">
    <source>
        <dbReference type="PROSITE-ProRule" id="PRU00473"/>
    </source>
</evidence>